<keyword evidence="1 6" id="KW-0963">Cytoplasm</keyword>
<dbReference type="InterPro" id="IPR014777">
    <property type="entry name" value="4pyrrole_Mease_sub1"/>
</dbReference>
<dbReference type="STRING" id="1619308.B5808_05935"/>
<dbReference type="FunFam" id="3.40.1010.10:FF:000007">
    <property type="entry name" value="Ribosomal RNA small subunit methyltransferase I"/>
    <property type="match status" value="1"/>
</dbReference>
<dbReference type="FunFam" id="3.30.950.10:FF:000003">
    <property type="entry name" value="Ribosomal RNA small subunit methyltransferase I"/>
    <property type="match status" value="1"/>
</dbReference>
<dbReference type="NCBIfam" id="TIGR00096">
    <property type="entry name" value="16S rRNA (cytidine(1402)-2'-O)-methyltransferase"/>
    <property type="match status" value="1"/>
</dbReference>
<evidence type="ECO:0000313" key="8">
    <source>
        <dbReference type="Proteomes" id="UP000192775"/>
    </source>
</evidence>
<dbReference type="InterPro" id="IPR000878">
    <property type="entry name" value="4pyrrol_Mease"/>
</dbReference>
<comment type="function">
    <text evidence="6">Catalyzes the 2'-O-methylation of the ribose of cytidine 1402 (C1402) in 16S rRNA.</text>
</comment>
<proteinExistence type="inferred from homology"/>
<dbReference type="PROSITE" id="PS50975">
    <property type="entry name" value="ATP_GRASP"/>
    <property type="match status" value="1"/>
</dbReference>
<evidence type="ECO:0000256" key="4">
    <source>
        <dbReference type="ARBA" id="ARBA00022679"/>
    </source>
</evidence>
<dbReference type="GO" id="GO:0005737">
    <property type="term" value="C:cytoplasm"/>
    <property type="evidence" value="ECO:0007669"/>
    <property type="project" value="UniProtKB-SubCell"/>
</dbReference>
<dbReference type="Pfam" id="PF23016">
    <property type="entry name" value="RsmI_C"/>
    <property type="match status" value="1"/>
</dbReference>
<comment type="similarity">
    <text evidence="6">Belongs to the methyltransferase superfamily. RsmI family.</text>
</comment>
<dbReference type="InterPro" id="IPR008189">
    <property type="entry name" value="rRNA_ssu_MeTfrase_I"/>
</dbReference>
<comment type="catalytic activity">
    <reaction evidence="6">
        <text>cytidine(1402) in 16S rRNA + S-adenosyl-L-methionine = 2'-O-methylcytidine(1402) in 16S rRNA + S-adenosyl-L-homocysteine + H(+)</text>
        <dbReference type="Rhea" id="RHEA:42924"/>
        <dbReference type="Rhea" id="RHEA-COMP:10285"/>
        <dbReference type="Rhea" id="RHEA-COMP:10286"/>
        <dbReference type="ChEBI" id="CHEBI:15378"/>
        <dbReference type="ChEBI" id="CHEBI:57856"/>
        <dbReference type="ChEBI" id="CHEBI:59789"/>
        <dbReference type="ChEBI" id="CHEBI:74495"/>
        <dbReference type="ChEBI" id="CHEBI:82748"/>
        <dbReference type="EC" id="2.1.1.198"/>
    </reaction>
</comment>
<dbReference type="Gene3D" id="3.40.1010.10">
    <property type="entry name" value="Cobalt-precorrin-4 Transmethylase, Domain 1"/>
    <property type="match status" value="1"/>
</dbReference>
<organism evidence="7 8">
    <name type="scientific">Cnuibacter physcomitrellae</name>
    <dbReference type="NCBI Taxonomy" id="1619308"/>
    <lineage>
        <taxon>Bacteria</taxon>
        <taxon>Bacillati</taxon>
        <taxon>Actinomycetota</taxon>
        <taxon>Actinomycetes</taxon>
        <taxon>Micrococcales</taxon>
        <taxon>Microbacteriaceae</taxon>
        <taxon>Cnuibacter</taxon>
    </lineage>
</organism>
<keyword evidence="4 6" id="KW-0808">Transferase</keyword>
<evidence type="ECO:0000256" key="2">
    <source>
        <dbReference type="ARBA" id="ARBA00022552"/>
    </source>
</evidence>
<evidence type="ECO:0000256" key="3">
    <source>
        <dbReference type="ARBA" id="ARBA00022603"/>
    </source>
</evidence>
<dbReference type="PANTHER" id="PTHR46111">
    <property type="entry name" value="RIBOSOMAL RNA SMALL SUBUNIT METHYLTRANSFERASE I"/>
    <property type="match status" value="1"/>
</dbReference>
<dbReference type="GO" id="GO:0046872">
    <property type="term" value="F:metal ion binding"/>
    <property type="evidence" value="ECO:0007669"/>
    <property type="project" value="InterPro"/>
</dbReference>
<evidence type="ECO:0000313" key="7">
    <source>
        <dbReference type="EMBL" id="ARJ04809.1"/>
    </source>
</evidence>
<dbReference type="InterPro" id="IPR035996">
    <property type="entry name" value="4pyrrol_Methylase_sf"/>
</dbReference>
<keyword evidence="5 6" id="KW-0949">S-adenosyl-L-methionine</keyword>
<dbReference type="Proteomes" id="UP000192775">
    <property type="component" value="Chromosome"/>
</dbReference>
<keyword evidence="2 6" id="KW-0698">rRNA processing</keyword>
<dbReference type="Gene3D" id="3.30.950.10">
    <property type="entry name" value="Methyltransferase, Cobalt-precorrin-4 Transmethylase, Domain 2"/>
    <property type="match status" value="1"/>
</dbReference>
<evidence type="ECO:0000256" key="5">
    <source>
        <dbReference type="ARBA" id="ARBA00022691"/>
    </source>
</evidence>
<dbReference type="KEGG" id="cphy:B5808_05935"/>
<dbReference type="EMBL" id="CP020715">
    <property type="protein sequence ID" value="ARJ04809.1"/>
    <property type="molecule type" value="Genomic_DNA"/>
</dbReference>
<dbReference type="CDD" id="cd11648">
    <property type="entry name" value="RsmI"/>
    <property type="match status" value="1"/>
</dbReference>
<keyword evidence="3 6" id="KW-0489">Methyltransferase</keyword>
<dbReference type="AlphaFoldDB" id="A0A1X9LNV1"/>
<keyword evidence="8" id="KW-1185">Reference proteome</keyword>
<sequence length="273" mass="28623">MLILAATPIGNLKDASLRLIELLESATVVAAEDTRVAQRLLRGLEVENRPRLIAVHEHNERERAASLVEQARDGDVVMVTDAGMPTVSDPGYALVSAAIEAGVGVTIVPGPSAVTAALALSGLPTDRFAFEGFLPRKPGERRKALEALSVEQRTLVFFESPNRLAESLTDLAQVFGADRPAAVARELTKLYEEVRRGGLAELAAWAAEGVRGEIVLVVGGAPEAVASADDALAQVLALVAGGSRLKDASAEVAEATGLSRRSLYEAALAARTS</sequence>
<protein>
    <recommendedName>
        <fullName evidence="6">Ribosomal RNA small subunit methyltransferase I</fullName>
        <ecNumber evidence="6">2.1.1.198</ecNumber>
    </recommendedName>
    <alternativeName>
        <fullName evidence="6">16S rRNA 2'-O-ribose C1402 methyltransferase</fullName>
    </alternativeName>
    <alternativeName>
        <fullName evidence="6">rRNA (cytidine-2'-O-)-methyltransferase RsmI</fullName>
    </alternativeName>
</protein>
<dbReference type="SUPFAM" id="SSF53790">
    <property type="entry name" value="Tetrapyrrole methylase"/>
    <property type="match status" value="1"/>
</dbReference>
<dbReference type="Pfam" id="PF00590">
    <property type="entry name" value="TP_methylase"/>
    <property type="match status" value="1"/>
</dbReference>
<accession>A0A1X9LNV1</accession>
<dbReference type="PANTHER" id="PTHR46111:SF1">
    <property type="entry name" value="RIBOSOMAL RNA SMALL SUBUNIT METHYLTRANSFERASE I"/>
    <property type="match status" value="1"/>
</dbReference>
<dbReference type="InterPro" id="IPR011761">
    <property type="entry name" value="ATP-grasp"/>
</dbReference>
<comment type="subcellular location">
    <subcellularLocation>
        <location evidence="6">Cytoplasm</location>
    </subcellularLocation>
</comment>
<dbReference type="GO" id="GO:0070677">
    <property type="term" value="F:rRNA (cytosine-2'-O-)-methyltransferase activity"/>
    <property type="evidence" value="ECO:0007669"/>
    <property type="project" value="UniProtKB-UniRule"/>
</dbReference>
<dbReference type="InterPro" id="IPR053910">
    <property type="entry name" value="RsmI_HTH"/>
</dbReference>
<dbReference type="InterPro" id="IPR014776">
    <property type="entry name" value="4pyrrole_Mease_sub2"/>
</dbReference>
<dbReference type="PIRSF" id="PIRSF005917">
    <property type="entry name" value="MTase_YraL"/>
    <property type="match status" value="1"/>
</dbReference>
<reference evidence="7 8" key="1">
    <citation type="submission" date="2017-04" db="EMBL/GenBank/DDBJ databases">
        <authorList>
            <person name="Afonso C.L."/>
            <person name="Miller P.J."/>
            <person name="Scott M.A."/>
            <person name="Spackman E."/>
            <person name="Goraichik I."/>
            <person name="Dimitrov K.M."/>
            <person name="Suarez D.L."/>
            <person name="Swayne D.E."/>
        </authorList>
    </citation>
    <scope>NUCLEOTIDE SEQUENCE [LARGE SCALE GENOMIC DNA]</scope>
    <source>
        <strain evidence="8">XA(T)</strain>
    </source>
</reference>
<gene>
    <name evidence="6" type="primary">rsmI</name>
    <name evidence="7" type="ORF">B5808_05935</name>
</gene>
<name>A0A1X9LNV1_9MICO</name>
<dbReference type="RefSeq" id="WP_085018947.1">
    <property type="nucleotide sequence ID" value="NZ_BMHD01000002.1"/>
</dbReference>
<dbReference type="EC" id="2.1.1.198" evidence="6"/>
<dbReference type="GO" id="GO:0005524">
    <property type="term" value="F:ATP binding"/>
    <property type="evidence" value="ECO:0007669"/>
    <property type="project" value="UniProtKB-UniRule"/>
</dbReference>
<dbReference type="HAMAP" id="MF_01877">
    <property type="entry name" value="16SrRNA_methyltr_I"/>
    <property type="match status" value="1"/>
</dbReference>
<evidence type="ECO:0000256" key="1">
    <source>
        <dbReference type="ARBA" id="ARBA00022490"/>
    </source>
</evidence>
<evidence type="ECO:0000256" key="6">
    <source>
        <dbReference type="HAMAP-Rule" id="MF_01877"/>
    </source>
</evidence>